<protein>
    <submittedName>
        <fullName evidence="2">Component of SufBCD complex</fullName>
    </submittedName>
</protein>
<sequence>MDWYKTIFEVIDLRSFSNLWFWLALAVLWSTVSHFVVGVPHDMIRRAEREGEQAQADVEALAHIYTRRFLLILRTGGLILVGLVCFLVTSLIVLAIFFRMEFAQALLCLVLPMLGVMALTLRTCLVIERHDLRGPDLFRTLRRHRITVQTVGMFALFFTGMFGMYQNLTLGTFR</sequence>
<feature type="transmembrane region" description="Helical" evidence="1">
    <location>
        <begin position="20"/>
        <end position="39"/>
    </location>
</feature>
<feature type="transmembrane region" description="Helical" evidence="1">
    <location>
        <begin position="77"/>
        <end position="98"/>
    </location>
</feature>
<feature type="transmembrane region" description="Helical" evidence="1">
    <location>
        <begin position="104"/>
        <end position="125"/>
    </location>
</feature>
<keyword evidence="1" id="KW-1133">Transmembrane helix</keyword>
<keyword evidence="1" id="KW-0812">Transmembrane</keyword>
<feature type="transmembrane region" description="Helical" evidence="1">
    <location>
        <begin position="146"/>
        <end position="165"/>
    </location>
</feature>
<gene>
    <name evidence="2" type="ORF">GU920_13710</name>
</gene>
<dbReference type="EMBL" id="JAAATW010000003">
    <property type="protein sequence ID" value="NBE08592.1"/>
    <property type="molecule type" value="Genomic_DNA"/>
</dbReference>
<reference evidence="3" key="1">
    <citation type="submission" date="2020-01" db="EMBL/GenBank/DDBJ databases">
        <title>Sphingomonas sp. strain CSW-10.</title>
        <authorList>
            <person name="Chen W.-M."/>
        </authorList>
    </citation>
    <scope>NUCLEOTIDE SEQUENCE [LARGE SCALE GENOMIC DNA]</scope>
    <source>
        <strain evidence="3">CCP-1</strain>
    </source>
</reference>
<organism evidence="2 3">
    <name type="scientific">Paragemmobacter ruber</name>
    <dbReference type="NCBI Taxonomy" id="1985673"/>
    <lineage>
        <taxon>Bacteria</taxon>
        <taxon>Pseudomonadati</taxon>
        <taxon>Pseudomonadota</taxon>
        <taxon>Alphaproteobacteria</taxon>
        <taxon>Rhodobacterales</taxon>
        <taxon>Paracoccaceae</taxon>
        <taxon>Paragemmobacter</taxon>
    </lineage>
</organism>
<evidence type="ECO:0000313" key="2">
    <source>
        <dbReference type="EMBL" id="NBE08592.1"/>
    </source>
</evidence>
<evidence type="ECO:0000313" key="3">
    <source>
        <dbReference type="Proteomes" id="UP001517376"/>
    </source>
</evidence>
<comment type="caution">
    <text evidence="2">The sequence shown here is derived from an EMBL/GenBank/DDBJ whole genome shotgun (WGS) entry which is preliminary data.</text>
</comment>
<keyword evidence="3" id="KW-1185">Reference proteome</keyword>
<name>A0ABW9Y894_9RHOB</name>
<dbReference type="RefSeq" id="WP_161767652.1">
    <property type="nucleotide sequence ID" value="NZ_JAAATW010000003.1"/>
</dbReference>
<evidence type="ECO:0000256" key="1">
    <source>
        <dbReference type="SAM" id="Phobius"/>
    </source>
</evidence>
<keyword evidence="1" id="KW-0472">Membrane</keyword>
<dbReference type="Proteomes" id="UP001517376">
    <property type="component" value="Unassembled WGS sequence"/>
</dbReference>
<accession>A0ABW9Y894</accession>
<proteinExistence type="predicted"/>